<organism evidence="1 2">
    <name type="scientific">Atta colombica</name>
    <dbReference type="NCBI Taxonomy" id="520822"/>
    <lineage>
        <taxon>Eukaryota</taxon>
        <taxon>Metazoa</taxon>
        <taxon>Ecdysozoa</taxon>
        <taxon>Arthropoda</taxon>
        <taxon>Hexapoda</taxon>
        <taxon>Insecta</taxon>
        <taxon>Pterygota</taxon>
        <taxon>Neoptera</taxon>
        <taxon>Endopterygota</taxon>
        <taxon>Hymenoptera</taxon>
        <taxon>Apocrita</taxon>
        <taxon>Aculeata</taxon>
        <taxon>Formicoidea</taxon>
        <taxon>Formicidae</taxon>
        <taxon>Myrmicinae</taxon>
        <taxon>Atta</taxon>
    </lineage>
</organism>
<reference evidence="1 2" key="1">
    <citation type="submission" date="2015-09" db="EMBL/GenBank/DDBJ databases">
        <title>Atta colombica WGS genome.</title>
        <authorList>
            <person name="Nygaard S."/>
            <person name="Hu H."/>
            <person name="Boomsma J."/>
            <person name="Zhang G."/>
        </authorList>
    </citation>
    <scope>NUCLEOTIDE SEQUENCE [LARGE SCALE GENOMIC DNA]</scope>
    <source>
        <strain evidence="1">Treedump-2</strain>
        <tissue evidence="1">Whole body</tissue>
    </source>
</reference>
<name>A0A195BET2_9HYME</name>
<sequence>MRETTRRHDDNLRCVSSNRVASRSEIRYSAVHLDFLNATVFCAISLLETAGMKDGKRIYKALRIVLPTTTVTSSTPMWRDGFASADKPMKQRARPAFADPYYAHYDQEFEVDGVCVRDLVMRDPLKDMESSLLKRNATRIEVKIL</sequence>
<dbReference type="AlphaFoldDB" id="A0A195BET2"/>
<evidence type="ECO:0000313" key="1">
    <source>
        <dbReference type="EMBL" id="KYM83101.1"/>
    </source>
</evidence>
<gene>
    <name evidence="1" type="ORF">ALC53_06367</name>
</gene>
<keyword evidence="2" id="KW-1185">Reference proteome</keyword>
<dbReference type="EMBL" id="KQ976500">
    <property type="protein sequence ID" value="KYM83101.1"/>
    <property type="molecule type" value="Genomic_DNA"/>
</dbReference>
<evidence type="ECO:0000313" key="2">
    <source>
        <dbReference type="Proteomes" id="UP000078540"/>
    </source>
</evidence>
<proteinExistence type="predicted"/>
<accession>A0A195BET2</accession>
<dbReference type="Proteomes" id="UP000078540">
    <property type="component" value="Unassembled WGS sequence"/>
</dbReference>
<protein>
    <submittedName>
        <fullName evidence="1">Uncharacterized protein</fullName>
    </submittedName>
</protein>